<gene>
    <name evidence="2" type="primary">atsE</name>
    <name evidence="2" type="ORF">GCM10011335_50090</name>
</gene>
<sequence>MILPNGTLVAVADGKHVKLFRNRAAEPHLDLIAVEDPDLDALHPASGGRHRHSGGNPDSDRAAEDAFAAAVAKHLNGLALGGHLDALFLIADPRTLGEMRRHFHAGLAAKIVGDLAKDLTAHSVKDIVTAIRHA</sequence>
<name>A0A916YEE4_9HYPH</name>
<organism evidence="2 3">
    <name type="scientific">Aureimonas glaciei</name>
    <dbReference type="NCBI Taxonomy" id="1776957"/>
    <lineage>
        <taxon>Bacteria</taxon>
        <taxon>Pseudomonadati</taxon>
        <taxon>Pseudomonadota</taxon>
        <taxon>Alphaproteobacteria</taxon>
        <taxon>Hyphomicrobiales</taxon>
        <taxon>Aurantimonadaceae</taxon>
        <taxon>Aureimonas</taxon>
    </lineage>
</organism>
<evidence type="ECO:0008006" key="4">
    <source>
        <dbReference type="Google" id="ProtNLM"/>
    </source>
</evidence>
<dbReference type="Proteomes" id="UP000613160">
    <property type="component" value="Unassembled WGS sequence"/>
</dbReference>
<dbReference type="Pfam" id="PF18856">
    <property type="entry name" value="baeRF_family12"/>
    <property type="match status" value="1"/>
</dbReference>
<accession>A0A916YEE4</accession>
<evidence type="ECO:0000313" key="3">
    <source>
        <dbReference type="Proteomes" id="UP000613160"/>
    </source>
</evidence>
<reference evidence="2" key="2">
    <citation type="submission" date="2020-09" db="EMBL/GenBank/DDBJ databases">
        <authorList>
            <person name="Sun Q."/>
            <person name="Zhou Y."/>
        </authorList>
    </citation>
    <scope>NUCLEOTIDE SEQUENCE</scope>
    <source>
        <strain evidence="2">CGMCC 1.15493</strain>
    </source>
</reference>
<comment type="caution">
    <text evidence="2">The sequence shown here is derived from an EMBL/GenBank/DDBJ whole genome shotgun (WGS) entry which is preliminary data.</text>
</comment>
<proteinExistence type="predicted"/>
<dbReference type="AlphaFoldDB" id="A0A916YEE4"/>
<protein>
    <recommendedName>
        <fullName evidence="4">Host cell attachment protein</fullName>
    </recommendedName>
</protein>
<feature type="region of interest" description="Disordered" evidence="1">
    <location>
        <begin position="42"/>
        <end position="61"/>
    </location>
</feature>
<evidence type="ECO:0000256" key="1">
    <source>
        <dbReference type="SAM" id="MobiDB-lite"/>
    </source>
</evidence>
<keyword evidence="3" id="KW-1185">Reference proteome</keyword>
<dbReference type="EMBL" id="BMJJ01000018">
    <property type="protein sequence ID" value="GGD41333.1"/>
    <property type="molecule type" value="Genomic_DNA"/>
</dbReference>
<reference evidence="2" key="1">
    <citation type="journal article" date="2014" name="Int. J. Syst. Evol. Microbiol.">
        <title>Complete genome sequence of Corynebacterium casei LMG S-19264T (=DSM 44701T), isolated from a smear-ripened cheese.</title>
        <authorList>
            <consortium name="US DOE Joint Genome Institute (JGI-PGF)"/>
            <person name="Walter F."/>
            <person name="Albersmeier A."/>
            <person name="Kalinowski J."/>
            <person name="Ruckert C."/>
        </authorList>
    </citation>
    <scope>NUCLEOTIDE SEQUENCE</scope>
    <source>
        <strain evidence="2">CGMCC 1.15493</strain>
    </source>
</reference>
<evidence type="ECO:0000313" key="2">
    <source>
        <dbReference type="EMBL" id="GGD41333.1"/>
    </source>
</evidence>
<dbReference type="RefSeq" id="WP_188855170.1">
    <property type="nucleotide sequence ID" value="NZ_BMJJ01000018.1"/>
</dbReference>
<dbReference type="InterPro" id="IPR041374">
    <property type="entry name" value="BaeRF_family12"/>
</dbReference>